<evidence type="ECO:0000256" key="1">
    <source>
        <dbReference type="ARBA" id="ARBA00009370"/>
    </source>
</evidence>
<dbReference type="PRINTS" id="PR00727">
    <property type="entry name" value="LEADERPTASE"/>
</dbReference>
<comment type="caution">
    <text evidence="4">The sequence shown here is derived from an EMBL/GenBank/DDBJ whole genome shotgun (WGS) entry which is preliminary data.</text>
</comment>
<dbReference type="EMBL" id="MHOI01000009">
    <property type="protein sequence ID" value="OGZ61842.1"/>
    <property type="molecule type" value="Genomic_DNA"/>
</dbReference>
<protein>
    <recommendedName>
        <fullName evidence="2">Signal peptidase I</fullName>
        <ecNumber evidence="2">3.4.21.89</ecNumber>
    </recommendedName>
</protein>
<dbReference type="GO" id="GO:0009003">
    <property type="term" value="F:signal peptidase activity"/>
    <property type="evidence" value="ECO:0007669"/>
    <property type="project" value="UniProtKB-EC"/>
</dbReference>
<dbReference type="InterPro" id="IPR000223">
    <property type="entry name" value="Pept_S26A_signal_pept_1"/>
</dbReference>
<reference evidence="4 5" key="1">
    <citation type="journal article" date="2016" name="Nat. Commun.">
        <title>Thousands of microbial genomes shed light on interconnected biogeochemical processes in an aquifer system.</title>
        <authorList>
            <person name="Anantharaman K."/>
            <person name="Brown C.T."/>
            <person name="Hug L.A."/>
            <person name="Sharon I."/>
            <person name="Castelle C.J."/>
            <person name="Probst A.J."/>
            <person name="Thomas B.C."/>
            <person name="Singh A."/>
            <person name="Wilkins M.J."/>
            <person name="Karaoz U."/>
            <person name="Brodie E.L."/>
            <person name="Williams K.H."/>
            <person name="Hubbard S.S."/>
            <person name="Banfield J.F."/>
        </authorList>
    </citation>
    <scope>NUCLEOTIDE SEQUENCE [LARGE SCALE GENOMIC DNA]</scope>
</reference>
<dbReference type="CDD" id="cd06530">
    <property type="entry name" value="S26_SPase_I"/>
    <property type="match status" value="1"/>
</dbReference>
<comment type="subcellular location">
    <subcellularLocation>
        <location evidence="2">Membrane</location>
        <topology evidence="2">Single-pass type II membrane protein</topology>
    </subcellularLocation>
</comment>
<comment type="catalytic activity">
    <reaction evidence="2">
        <text>Cleavage of hydrophobic, N-terminal signal or leader sequences from secreted and periplasmic proteins.</text>
        <dbReference type="EC" id="3.4.21.89"/>
    </reaction>
</comment>
<evidence type="ECO:0000256" key="2">
    <source>
        <dbReference type="RuleBase" id="RU362042"/>
    </source>
</evidence>
<dbReference type="Gene3D" id="2.10.109.10">
    <property type="entry name" value="Umud Fragment, subunit A"/>
    <property type="match status" value="1"/>
</dbReference>
<organism evidence="4 5">
    <name type="scientific">Candidatus Spechtbacteria bacterium RIFCSPLOWO2_01_FULL_46_10</name>
    <dbReference type="NCBI Taxonomy" id="1802163"/>
    <lineage>
        <taxon>Bacteria</taxon>
        <taxon>Candidatus Spechtiibacteriota</taxon>
    </lineage>
</organism>
<evidence type="ECO:0000313" key="5">
    <source>
        <dbReference type="Proteomes" id="UP000179153"/>
    </source>
</evidence>
<dbReference type="GO" id="GO:0004252">
    <property type="term" value="F:serine-type endopeptidase activity"/>
    <property type="evidence" value="ECO:0007669"/>
    <property type="project" value="InterPro"/>
</dbReference>
<name>A0A1G2HH63_9BACT</name>
<accession>A0A1G2HH63</accession>
<dbReference type="GO" id="GO:0016020">
    <property type="term" value="C:membrane"/>
    <property type="evidence" value="ECO:0007669"/>
    <property type="project" value="UniProtKB-SubCell"/>
</dbReference>
<dbReference type="EC" id="3.4.21.89" evidence="2"/>
<keyword evidence="2" id="KW-0378">Hydrolase</keyword>
<proteinExistence type="inferred from homology"/>
<dbReference type="SUPFAM" id="SSF51306">
    <property type="entry name" value="LexA/Signal peptidase"/>
    <property type="match status" value="1"/>
</dbReference>
<feature type="domain" description="Peptidase S26" evidence="3">
    <location>
        <begin position="3"/>
        <end position="101"/>
    </location>
</feature>
<dbReference type="PANTHER" id="PTHR43390:SF1">
    <property type="entry name" value="CHLOROPLAST PROCESSING PEPTIDASE"/>
    <property type="match status" value="1"/>
</dbReference>
<dbReference type="InterPro" id="IPR019533">
    <property type="entry name" value="Peptidase_S26"/>
</dbReference>
<evidence type="ECO:0000259" key="3">
    <source>
        <dbReference type="Pfam" id="PF10502"/>
    </source>
</evidence>
<dbReference type="NCBIfam" id="TIGR02227">
    <property type="entry name" value="sigpep_I_bact"/>
    <property type="match status" value="1"/>
</dbReference>
<gene>
    <name evidence="4" type="ORF">A2932_02550</name>
</gene>
<dbReference type="STRING" id="1802163.A2932_02550"/>
<dbReference type="GO" id="GO:0006465">
    <property type="term" value="P:signal peptide processing"/>
    <property type="evidence" value="ECO:0007669"/>
    <property type="project" value="InterPro"/>
</dbReference>
<dbReference type="InterPro" id="IPR036286">
    <property type="entry name" value="LexA/Signal_pep-like_sf"/>
</dbReference>
<comment type="similarity">
    <text evidence="1 2">Belongs to the peptidase S26 family.</text>
</comment>
<dbReference type="Proteomes" id="UP000179153">
    <property type="component" value="Unassembled WGS sequence"/>
</dbReference>
<dbReference type="Pfam" id="PF10502">
    <property type="entry name" value="Peptidase_S26"/>
    <property type="match status" value="1"/>
</dbReference>
<dbReference type="PANTHER" id="PTHR43390">
    <property type="entry name" value="SIGNAL PEPTIDASE I"/>
    <property type="match status" value="1"/>
</dbReference>
<evidence type="ECO:0000313" key="4">
    <source>
        <dbReference type="EMBL" id="OGZ61842.1"/>
    </source>
</evidence>
<sequence>MCRPKEGDVVVMRKKRGKKLLIKRVAACGNSTVEQRWGRLFCNRERLGAVHMADVFMDNGEVQKKWQVAPAHYFVLGDNPLYSTDSRDFGPVHSKNILGKVI</sequence>
<dbReference type="AlphaFoldDB" id="A0A1G2HH63"/>
<keyword evidence="2" id="KW-0645">Protease</keyword>